<evidence type="ECO:0000313" key="1">
    <source>
        <dbReference type="EMBL" id="GAH02188.1"/>
    </source>
</evidence>
<name>X1E0K0_9ZZZZ</name>
<comment type="caution">
    <text evidence="1">The sequence shown here is derived from an EMBL/GenBank/DDBJ whole genome shotgun (WGS) entry which is preliminary data.</text>
</comment>
<sequence length="79" mass="9056">MVVIQGAPETCVTLPKKHGWAYVLRNLCNSPKIIGLDIHPFAVLISQVRFMLEIMPYYKKAIDEEKALVMKSLQRLPIF</sequence>
<dbReference type="EMBL" id="BART01024233">
    <property type="protein sequence ID" value="GAH02188.1"/>
    <property type="molecule type" value="Genomic_DNA"/>
</dbReference>
<proteinExistence type="predicted"/>
<reference evidence="1" key="1">
    <citation type="journal article" date="2014" name="Front. Microbiol.">
        <title>High frequency of phylogenetically diverse reductive dehalogenase-homologous genes in deep subseafloor sedimentary metagenomes.</title>
        <authorList>
            <person name="Kawai M."/>
            <person name="Futagami T."/>
            <person name="Toyoda A."/>
            <person name="Takaki Y."/>
            <person name="Nishi S."/>
            <person name="Hori S."/>
            <person name="Arai W."/>
            <person name="Tsubouchi T."/>
            <person name="Morono Y."/>
            <person name="Uchiyama I."/>
            <person name="Ito T."/>
            <person name="Fujiyama A."/>
            <person name="Inagaki F."/>
            <person name="Takami H."/>
        </authorList>
    </citation>
    <scope>NUCLEOTIDE SEQUENCE</scope>
    <source>
        <strain evidence="1">Expedition CK06-06</strain>
    </source>
</reference>
<accession>X1E0K0</accession>
<dbReference type="AlphaFoldDB" id="X1E0K0"/>
<organism evidence="1">
    <name type="scientific">marine sediment metagenome</name>
    <dbReference type="NCBI Taxonomy" id="412755"/>
    <lineage>
        <taxon>unclassified sequences</taxon>
        <taxon>metagenomes</taxon>
        <taxon>ecological metagenomes</taxon>
    </lineage>
</organism>
<feature type="non-terminal residue" evidence="1">
    <location>
        <position position="79"/>
    </location>
</feature>
<protein>
    <submittedName>
        <fullName evidence="1">Uncharacterized protein</fullName>
    </submittedName>
</protein>
<gene>
    <name evidence="1" type="ORF">S01H4_43846</name>
</gene>